<keyword evidence="3" id="KW-1185">Reference proteome</keyword>
<evidence type="ECO:0000313" key="2">
    <source>
        <dbReference type="EMBL" id="EJK67847.1"/>
    </source>
</evidence>
<dbReference type="AlphaFoldDB" id="K0TBJ0"/>
<dbReference type="eggNOG" id="ENOG502SEMG">
    <property type="taxonomic scope" value="Eukaryota"/>
</dbReference>
<feature type="region of interest" description="Disordered" evidence="1">
    <location>
        <begin position="63"/>
        <end position="124"/>
    </location>
</feature>
<dbReference type="OrthoDB" id="50020at2759"/>
<name>K0TBJ0_THAOC</name>
<reference evidence="2 3" key="1">
    <citation type="journal article" date="2012" name="Genome Biol.">
        <title>Genome and low-iron response of an oceanic diatom adapted to chronic iron limitation.</title>
        <authorList>
            <person name="Lommer M."/>
            <person name="Specht M."/>
            <person name="Roy A.S."/>
            <person name="Kraemer L."/>
            <person name="Andreson R."/>
            <person name="Gutowska M.A."/>
            <person name="Wolf J."/>
            <person name="Bergner S.V."/>
            <person name="Schilhabel M.B."/>
            <person name="Klostermeier U.C."/>
            <person name="Beiko R.G."/>
            <person name="Rosenstiel P."/>
            <person name="Hippler M."/>
            <person name="Laroche J."/>
        </authorList>
    </citation>
    <scope>NUCLEOTIDE SEQUENCE [LARGE SCALE GENOMIC DNA]</scope>
    <source>
        <strain evidence="2 3">CCMP1005</strain>
    </source>
</reference>
<comment type="caution">
    <text evidence="2">The sequence shown here is derived from an EMBL/GenBank/DDBJ whole genome shotgun (WGS) entry which is preliminary data.</text>
</comment>
<accession>K0TBJ0</accession>
<feature type="compositionally biased region" description="Low complexity" evidence="1">
    <location>
        <begin position="74"/>
        <end position="123"/>
    </location>
</feature>
<sequence length="567" mass="64287">QPSMIPSEMPSSIPSESPSSEFRYRVRRHRLREAPPIHPPPIAFYHVRSTLNDSVGVTEQTLIMPPRPWSSGQPSFIPSSMPSTIPSSLPSSQPSSIPSSMPSTMPSTQPSSQPSESPSANPSQGCDNMRTDCGWGIFNPWTCQCDCPAGICLDDNQQCYTPCQETIDINPFAGCAPGWDCPWFPDHESGFCKSELHQPNEFEIYRTAKECCDKHYGGSTDCNTKAKTVGEGHAPFPWPIHFPGTPEYRPFRPPEAENWWETEAGNQAKWFPDLINKQNWYVLARAHVFGDNYEDFMSEDGFSDEYLFGTSANCCEKWYPHLGANCPASGGAVNGEAEDEPWMSNPYSMSNYYFPDFSQNSCGFGRDYPSWMGINGYEKHYLFLDGDDCCNRFFENAGTACPFENTYDPGYYWESYQNDFYNDSPMPIIYNHTFYPLIESGTCINGTDYPEWMGLDDDFSRMYLFKTLDGCCNKWFTDWGVQECKNNVVQGHYNKTYCPENRPILSEDGTGCEETENVDNTRWYPDLDAYTCKSDGDSPSWMLSADYIDYYIFTTKEACCGGFGYNC</sequence>
<feature type="non-terminal residue" evidence="2">
    <location>
        <position position="1"/>
    </location>
</feature>
<evidence type="ECO:0000256" key="1">
    <source>
        <dbReference type="SAM" id="MobiDB-lite"/>
    </source>
</evidence>
<gene>
    <name evidence="2" type="ORF">THAOC_11057</name>
</gene>
<dbReference type="Proteomes" id="UP000266841">
    <property type="component" value="Unassembled WGS sequence"/>
</dbReference>
<evidence type="ECO:0000313" key="3">
    <source>
        <dbReference type="Proteomes" id="UP000266841"/>
    </source>
</evidence>
<protein>
    <submittedName>
        <fullName evidence="2">Uncharacterized protein</fullName>
    </submittedName>
</protein>
<proteinExistence type="predicted"/>
<dbReference type="EMBL" id="AGNL01012530">
    <property type="protein sequence ID" value="EJK67847.1"/>
    <property type="molecule type" value="Genomic_DNA"/>
</dbReference>
<feature type="region of interest" description="Disordered" evidence="1">
    <location>
        <begin position="1"/>
        <end position="21"/>
    </location>
</feature>
<organism evidence="2 3">
    <name type="scientific">Thalassiosira oceanica</name>
    <name type="common">Marine diatom</name>
    <dbReference type="NCBI Taxonomy" id="159749"/>
    <lineage>
        <taxon>Eukaryota</taxon>
        <taxon>Sar</taxon>
        <taxon>Stramenopiles</taxon>
        <taxon>Ochrophyta</taxon>
        <taxon>Bacillariophyta</taxon>
        <taxon>Coscinodiscophyceae</taxon>
        <taxon>Thalassiosirophycidae</taxon>
        <taxon>Thalassiosirales</taxon>
        <taxon>Thalassiosiraceae</taxon>
        <taxon>Thalassiosira</taxon>
    </lineage>
</organism>